<proteinExistence type="predicted"/>
<evidence type="ECO:0000313" key="1">
    <source>
        <dbReference type="EMBL" id="RKP28572.1"/>
    </source>
</evidence>
<keyword evidence="2" id="KW-1185">Reference proteome</keyword>
<organism evidence="1 2">
    <name type="scientific">Metschnikowia bicuspidata</name>
    <dbReference type="NCBI Taxonomy" id="27322"/>
    <lineage>
        <taxon>Eukaryota</taxon>
        <taxon>Fungi</taxon>
        <taxon>Dikarya</taxon>
        <taxon>Ascomycota</taxon>
        <taxon>Saccharomycotina</taxon>
        <taxon>Pichiomycetes</taxon>
        <taxon>Metschnikowiaceae</taxon>
        <taxon>Metschnikowia</taxon>
    </lineage>
</organism>
<protein>
    <recommendedName>
        <fullName evidence="3">Galactose oxidase</fullName>
    </recommendedName>
</protein>
<sequence length="77" mass="8357">LAIFGGAGPVPQSQDSTIIEYDMQTRVVNGLRISDLVWDTAPVFIGSQLVDSTIIGGGAVCYSFGSHYNKIYEVDFR</sequence>
<gene>
    <name evidence="1" type="ORF">METBISCDRAFT_29032</name>
</gene>
<dbReference type="InterPro" id="IPR015915">
    <property type="entry name" value="Kelch-typ_b-propeller"/>
</dbReference>
<dbReference type="OrthoDB" id="47172at2759"/>
<dbReference type="Proteomes" id="UP000268321">
    <property type="component" value="Unassembled WGS sequence"/>
</dbReference>
<dbReference type="Gene3D" id="2.120.10.80">
    <property type="entry name" value="Kelch-type beta propeller"/>
    <property type="match status" value="1"/>
</dbReference>
<dbReference type="EMBL" id="ML004829">
    <property type="protein sequence ID" value="RKP28572.1"/>
    <property type="molecule type" value="Genomic_DNA"/>
</dbReference>
<reference evidence="2" key="1">
    <citation type="journal article" date="2018" name="Nat. Microbiol.">
        <title>Leveraging single-cell genomics to expand the fungal tree of life.</title>
        <authorList>
            <person name="Ahrendt S.R."/>
            <person name="Quandt C.A."/>
            <person name="Ciobanu D."/>
            <person name="Clum A."/>
            <person name="Salamov A."/>
            <person name="Andreopoulos B."/>
            <person name="Cheng J.F."/>
            <person name="Woyke T."/>
            <person name="Pelin A."/>
            <person name="Henrissat B."/>
            <person name="Reynolds N.K."/>
            <person name="Benny G.L."/>
            <person name="Smith M.E."/>
            <person name="James T.Y."/>
            <person name="Grigoriev I.V."/>
        </authorList>
    </citation>
    <scope>NUCLEOTIDE SEQUENCE [LARGE SCALE GENOMIC DNA]</scope>
    <source>
        <strain evidence="2">Baker2002</strain>
    </source>
</reference>
<dbReference type="AlphaFoldDB" id="A0A4P9Z8J1"/>
<feature type="non-terminal residue" evidence="1">
    <location>
        <position position="1"/>
    </location>
</feature>
<evidence type="ECO:0008006" key="3">
    <source>
        <dbReference type="Google" id="ProtNLM"/>
    </source>
</evidence>
<accession>A0A4P9Z8J1</accession>
<evidence type="ECO:0000313" key="2">
    <source>
        <dbReference type="Proteomes" id="UP000268321"/>
    </source>
</evidence>
<name>A0A4P9Z8J1_9ASCO</name>